<organism evidence="6 7">
    <name type="scientific">Candidatus Limadaptatus stercorigallinarum</name>
    <dbReference type="NCBI Taxonomy" id="2840845"/>
    <lineage>
        <taxon>Bacteria</taxon>
        <taxon>Bacillati</taxon>
        <taxon>Bacillota</taxon>
        <taxon>Clostridia</taxon>
        <taxon>Eubacteriales</taxon>
        <taxon>Candidatus Limadaptatus</taxon>
    </lineage>
</organism>
<feature type="non-terminal residue" evidence="6">
    <location>
        <position position="1"/>
    </location>
</feature>
<evidence type="ECO:0000259" key="5">
    <source>
        <dbReference type="PROSITE" id="PS50305"/>
    </source>
</evidence>
<dbReference type="InterPro" id="IPR026591">
    <property type="entry name" value="Sirtuin_cat_small_dom_sf"/>
</dbReference>
<evidence type="ECO:0000256" key="4">
    <source>
        <dbReference type="PROSITE-ProRule" id="PRU00236"/>
    </source>
</evidence>
<dbReference type="Pfam" id="PF02146">
    <property type="entry name" value="SIR2"/>
    <property type="match status" value="1"/>
</dbReference>
<dbReference type="EC" id="2.3.1.286" evidence="1"/>
<evidence type="ECO:0000256" key="3">
    <source>
        <dbReference type="ARBA" id="ARBA00023027"/>
    </source>
</evidence>
<keyword evidence="3" id="KW-0520">NAD</keyword>
<dbReference type="SUPFAM" id="SSF52467">
    <property type="entry name" value="DHS-like NAD/FAD-binding domain"/>
    <property type="match status" value="1"/>
</dbReference>
<dbReference type="InterPro" id="IPR026590">
    <property type="entry name" value="Ssirtuin_cat_dom"/>
</dbReference>
<protein>
    <recommendedName>
        <fullName evidence="1">protein acetyllysine N-acetyltransferase</fullName>
        <ecNumber evidence="1">2.3.1.286</ecNumber>
    </recommendedName>
</protein>
<dbReference type="PANTHER" id="PTHR11085:SF4">
    <property type="entry name" value="NAD-DEPENDENT PROTEIN DEACYLASE"/>
    <property type="match status" value="1"/>
</dbReference>
<evidence type="ECO:0000256" key="1">
    <source>
        <dbReference type="ARBA" id="ARBA00012928"/>
    </source>
</evidence>
<feature type="binding site" evidence="4">
    <location>
        <position position="46"/>
    </location>
    <ligand>
        <name>Zn(2+)</name>
        <dbReference type="ChEBI" id="CHEBI:29105"/>
    </ligand>
</feature>
<keyword evidence="4" id="KW-0479">Metal-binding</keyword>
<dbReference type="Proteomes" id="UP000824088">
    <property type="component" value="Unassembled WGS sequence"/>
</dbReference>
<accession>A0A9D1HRT8</accession>
<dbReference type="Gene3D" id="3.30.1600.10">
    <property type="entry name" value="SIR2/SIRT2 'Small Domain"/>
    <property type="match status" value="1"/>
</dbReference>
<keyword evidence="2" id="KW-0808">Transferase</keyword>
<dbReference type="GO" id="GO:0017136">
    <property type="term" value="F:histone deacetylase activity, NAD-dependent"/>
    <property type="evidence" value="ECO:0007669"/>
    <property type="project" value="TreeGrafter"/>
</dbReference>
<evidence type="ECO:0000256" key="2">
    <source>
        <dbReference type="ARBA" id="ARBA00022679"/>
    </source>
</evidence>
<dbReference type="EMBL" id="DVMN01000065">
    <property type="protein sequence ID" value="HIU21341.1"/>
    <property type="molecule type" value="Genomic_DNA"/>
</dbReference>
<gene>
    <name evidence="6" type="ORF">IAD51_03780</name>
</gene>
<keyword evidence="4" id="KW-0862">Zinc</keyword>
<evidence type="ECO:0000313" key="7">
    <source>
        <dbReference type="Proteomes" id="UP000824088"/>
    </source>
</evidence>
<proteinExistence type="predicted"/>
<dbReference type="InterPro" id="IPR050134">
    <property type="entry name" value="NAD-dep_sirtuin_deacylases"/>
</dbReference>
<feature type="binding site" evidence="4">
    <location>
        <position position="22"/>
    </location>
    <ligand>
        <name>Zn(2+)</name>
        <dbReference type="ChEBI" id="CHEBI:29105"/>
    </ligand>
</feature>
<dbReference type="InterPro" id="IPR003000">
    <property type="entry name" value="Sirtuin"/>
</dbReference>
<feature type="binding site" evidence="4">
    <location>
        <position position="25"/>
    </location>
    <ligand>
        <name>Zn(2+)</name>
        <dbReference type="ChEBI" id="CHEBI:29105"/>
    </ligand>
</feature>
<dbReference type="GO" id="GO:0070403">
    <property type="term" value="F:NAD+ binding"/>
    <property type="evidence" value="ECO:0007669"/>
    <property type="project" value="InterPro"/>
</dbReference>
<dbReference type="PROSITE" id="PS50305">
    <property type="entry name" value="SIRTUIN"/>
    <property type="match status" value="1"/>
</dbReference>
<dbReference type="PANTHER" id="PTHR11085">
    <property type="entry name" value="NAD-DEPENDENT PROTEIN DEACYLASE SIRTUIN-5, MITOCHONDRIAL-RELATED"/>
    <property type="match status" value="1"/>
</dbReference>
<evidence type="ECO:0000313" key="6">
    <source>
        <dbReference type="EMBL" id="HIU21341.1"/>
    </source>
</evidence>
<comment type="caution">
    <text evidence="6">The sequence shown here is derived from an EMBL/GenBank/DDBJ whole genome shotgun (WGS) entry which is preliminary data.</text>
</comment>
<reference evidence="6" key="2">
    <citation type="journal article" date="2021" name="PeerJ">
        <title>Extensive microbial diversity within the chicken gut microbiome revealed by metagenomics and culture.</title>
        <authorList>
            <person name="Gilroy R."/>
            <person name="Ravi A."/>
            <person name="Getino M."/>
            <person name="Pursley I."/>
            <person name="Horton D.L."/>
            <person name="Alikhan N.F."/>
            <person name="Baker D."/>
            <person name="Gharbi K."/>
            <person name="Hall N."/>
            <person name="Watson M."/>
            <person name="Adriaenssens E.M."/>
            <person name="Foster-Nyarko E."/>
            <person name="Jarju S."/>
            <person name="Secka A."/>
            <person name="Antonio M."/>
            <person name="Oren A."/>
            <person name="Chaudhuri R.R."/>
            <person name="La Ragione R."/>
            <person name="Hildebrand F."/>
            <person name="Pallen M.J."/>
        </authorList>
    </citation>
    <scope>NUCLEOTIDE SEQUENCE</scope>
    <source>
        <strain evidence="6">1063</strain>
    </source>
</reference>
<feature type="binding site" evidence="4">
    <location>
        <position position="43"/>
    </location>
    <ligand>
        <name>Zn(2+)</name>
        <dbReference type="ChEBI" id="CHEBI:29105"/>
    </ligand>
</feature>
<name>A0A9D1HRT8_9FIRM</name>
<feature type="domain" description="Deacetylase sirtuin-type" evidence="5">
    <location>
        <begin position="1"/>
        <end position="136"/>
    </location>
</feature>
<dbReference type="GO" id="GO:0046872">
    <property type="term" value="F:metal ion binding"/>
    <property type="evidence" value="ECO:0007669"/>
    <property type="project" value="UniProtKB-KW"/>
</dbReference>
<sequence>LHQAAGSRRVWELHGSVKRNRCVKCGRRYGEEFILLSEGVPKCTECGSTVRPCVVLYGESLDADVLDGAVKDIGRADVLIIAGTSLAVYPAAALPDCFNGKELVLINKSATARDAIATLAVYDDIVKVVHRLQQIK</sequence>
<dbReference type="AlphaFoldDB" id="A0A9D1HRT8"/>
<reference evidence="6" key="1">
    <citation type="submission" date="2020-10" db="EMBL/GenBank/DDBJ databases">
        <authorList>
            <person name="Gilroy R."/>
        </authorList>
    </citation>
    <scope>NUCLEOTIDE SEQUENCE</scope>
    <source>
        <strain evidence="6">1063</strain>
    </source>
</reference>
<dbReference type="Gene3D" id="3.40.50.1220">
    <property type="entry name" value="TPP-binding domain"/>
    <property type="match status" value="1"/>
</dbReference>
<feature type="active site" description="Proton acceptor" evidence="4">
    <location>
        <position position="14"/>
    </location>
</feature>
<dbReference type="InterPro" id="IPR029035">
    <property type="entry name" value="DHS-like_NAD/FAD-binding_dom"/>
</dbReference>